<dbReference type="InterPro" id="IPR013328">
    <property type="entry name" value="6PGD_dom2"/>
</dbReference>
<evidence type="ECO:0000256" key="8">
    <source>
        <dbReference type="ARBA" id="ARBA00048793"/>
    </source>
</evidence>
<dbReference type="SUPFAM" id="SSF51735">
    <property type="entry name" value="NAD(P)-binding Rossmann-fold domains"/>
    <property type="match status" value="1"/>
</dbReference>
<dbReference type="PANTHER" id="PTHR21708">
    <property type="entry name" value="PROBABLE 2-DEHYDROPANTOATE 2-REDUCTASE"/>
    <property type="match status" value="1"/>
</dbReference>
<sequence length="294" mass="31273">MKTLIIGMGALGGLIAARLRGAGLAVWLATRDAEQADRLRASGLRVTGMGGSVTVQATAIAPLDAYGADDKFELVLLATKAHDAIEVAPKLSLLLGPNATLLPIQNGGVPQMLVERLGHCVLGGLSNLGATMETPGLYEQRNAGHLLIGELAGGESERTEQVRRWLERAVEVRATKNLRGAVWSKLLVNCSVTTIGAIAGGTMRGYMASPEGRELFNRTYDEALSVALAIGAQPETMLVEPIPPGWRADGIASEGRAAWINRILTAYGDVTPSMLQDIHRGRRTEIEFINGYVV</sequence>
<evidence type="ECO:0000256" key="3">
    <source>
        <dbReference type="ARBA" id="ARBA00013014"/>
    </source>
</evidence>
<feature type="domain" description="Ketopantoate reductase N-terminal" evidence="10">
    <location>
        <begin position="4"/>
        <end position="152"/>
    </location>
</feature>
<evidence type="ECO:0000313" key="12">
    <source>
        <dbReference type="EMBL" id="MBA0087235.1"/>
    </source>
</evidence>
<comment type="pathway">
    <text evidence="1 9">Cofactor biosynthesis; (R)-pantothenate biosynthesis; (R)-pantoate from 3-methyl-2-oxobutanoate: step 2/2.</text>
</comment>
<comment type="function">
    <text evidence="9">Catalyzes the NADPH-dependent reduction of ketopantoate into pantoic acid.</text>
</comment>
<dbReference type="Gene3D" id="3.40.50.720">
    <property type="entry name" value="NAD(P)-binding Rossmann-like Domain"/>
    <property type="match status" value="1"/>
</dbReference>
<evidence type="ECO:0000259" key="11">
    <source>
        <dbReference type="Pfam" id="PF08546"/>
    </source>
</evidence>
<dbReference type="GO" id="GO:0015940">
    <property type="term" value="P:pantothenate biosynthetic process"/>
    <property type="evidence" value="ECO:0007669"/>
    <property type="project" value="UniProtKB-UniPathway"/>
</dbReference>
<proteinExistence type="inferred from homology"/>
<evidence type="ECO:0000256" key="5">
    <source>
        <dbReference type="ARBA" id="ARBA00022857"/>
    </source>
</evidence>
<gene>
    <name evidence="12" type="ORF">HRJ53_19805</name>
</gene>
<dbReference type="SUPFAM" id="SSF48179">
    <property type="entry name" value="6-phosphogluconate dehydrogenase C-terminal domain-like"/>
    <property type="match status" value="1"/>
</dbReference>
<dbReference type="InterPro" id="IPR013752">
    <property type="entry name" value="KPA_reductase"/>
</dbReference>
<evidence type="ECO:0000256" key="1">
    <source>
        <dbReference type="ARBA" id="ARBA00004994"/>
    </source>
</evidence>
<comment type="catalytic activity">
    <reaction evidence="8 9">
        <text>(R)-pantoate + NADP(+) = 2-dehydropantoate + NADPH + H(+)</text>
        <dbReference type="Rhea" id="RHEA:16233"/>
        <dbReference type="ChEBI" id="CHEBI:11561"/>
        <dbReference type="ChEBI" id="CHEBI:15378"/>
        <dbReference type="ChEBI" id="CHEBI:15980"/>
        <dbReference type="ChEBI" id="CHEBI:57783"/>
        <dbReference type="ChEBI" id="CHEBI:58349"/>
        <dbReference type="EC" id="1.1.1.169"/>
    </reaction>
</comment>
<dbReference type="GO" id="GO:0005737">
    <property type="term" value="C:cytoplasm"/>
    <property type="evidence" value="ECO:0007669"/>
    <property type="project" value="TreeGrafter"/>
</dbReference>
<dbReference type="Proteomes" id="UP000567293">
    <property type="component" value="Unassembled WGS sequence"/>
</dbReference>
<dbReference type="NCBIfam" id="TIGR00745">
    <property type="entry name" value="apbA_panE"/>
    <property type="match status" value="1"/>
</dbReference>
<dbReference type="UniPathway" id="UPA00028">
    <property type="reaction ID" value="UER00004"/>
</dbReference>
<evidence type="ECO:0000256" key="9">
    <source>
        <dbReference type="RuleBase" id="RU362068"/>
    </source>
</evidence>
<feature type="non-terminal residue" evidence="12">
    <location>
        <position position="294"/>
    </location>
</feature>
<dbReference type="InterPro" id="IPR051402">
    <property type="entry name" value="KPR-Related"/>
</dbReference>
<dbReference type="InterPro" id="IPR036291">
    <property type="entry name" value="NAD(P)-bd_dom_sf"/>
</dbReference>
<comment type="similarity">
    <text evidence="2 9">Belongs to the ketopantoate reductase family.</text>
</comment>
<dbReference type="Pfam" id="PF08546">
    <property type="entry name" value="ApbA_C"/>
    <property type="match status" value="1"/>
</dbReference>
<dbReference type="Pfam" id="PF02558">
    <property type="entry name" value="ApbA"/>
    <property type="match status" value="1"/>
</dbReference>
<evidence type="ECO:0000259" key="10">
    <source>
        <dbReference type="Pfam" id="PF02558"/>
    </source>
</evidence>
<accession>A0A7V8NU07</accession>
<dbReference type="EMBL" id="JACDQQ010001896">
    <property type="protein sequence ID" value="MBA0087235.1"/>
    <property type="molecule type" value="Genomic_DNA"/>
</dbReference>
<name>A0A7V8NU07_9BACT</name>
<dbReference type="PANTHER" id="PTHR21708:SF26">
    <property type="entry name" value="2-DEHYDROPANTOATE 2-REDUCTASE"/>
    <property type="match status" value="1"/>
</dbReference>
<comment type="caution">
    <text evidence="12">The sequence shown here is derived from an EMBL/GenBank/DDBJ whole genome shotgun (WGS) entry which is preliminary data.</text>
</comment>
<evidence type="ECO:0000256" key="6">
    <source>
        <dbReference type="ARBA" id="ARBA00023002"/>
    </source>
</evidence>
<keyword evidence="9" id="KW-0566">Pantothenate biosynthesis</keyword>
<organism evidence="12 13">
    <name type="scientific">Candidatus Acidiferrum panamense</name>
    <dbReference type="NCBI Taxonomy" id="2741543"/>
    <lineage>
        <taxon>Bacteria</taxon>
        <taxon>Pseudomonadati</taxon>
        <taxon>Acidobacteriota</taxon>
        <taxon>Terriglobia</taxon>
        <taxon>Candidatus Acidiferrales</taxon>
        <taxon>Candidatus Acidiferrum</taxon>
    </lineage>
</organism>
<evidence type="ECO:0000256" key="4">
    <source>
        <dbReference type="ARBA" id="ARBA00019465"/>
    </source>
</evidence>
<dbReference type="InterPro" id="IPR008927">
    <property type="entry name" value="6-PGluconate_DH-like_C_sf"/>
</dbReference>
<evidence type="ECO:0000313" key="13">
    <source>
        <dbReference type="Proteomes" id="UP000567293"/>
    </source>
</evidence>
<keyword evidence="6 9" id="KW-0560">Oxidoreductase</keyword>
<keyword evidence="5 9" id="KW-0521">NADP</keyword>
<reference evidence="12" key="1">
    <citation type="submission" date="2020-06" db="EMBL/GenBank/DDBJ databases">
        <title>Legume-microbial interactions unlock mineral nutrients during tropical forest succession.</title>
        <authorList>
            <person name="Epihov D.Z."/>
        </authorList>
    </citation>
    <scope>NUCLEOTIDE SEQUENCE [LARGE SCALE GENOMIC DNA]</scope>
    <source>
        <strain evidence="12">Pan2503</strain>
    </source>
</reference>
<dbReference type="Gene3D" id="1.10.1040.10">
    <property type="entry name" value="N-(1-d-carboxylethyl)-l-norvaline Dehydrogenase, domain 2"/>
    <property type="match status" value="1"/>
</dbReference>
<dbReference type="AlphaFoldDB" id="A0A7V8NU07"/>
<dbReference type="InterPro" id="IPR013332">
    <property type="entry name" value="KPR_N"/>
</dbReference>
<feature type="domain" description="Ketopantoate reductase C-terminal" evidence="11">
    <location>
        <begin position="177"/>
        <end position="294"/>
    </location>
</feature>
<dbReference type="GO" id="GO:0008677">
    <property type="term" value="F:2-dehydropantoate 2-reductase activity"/>
    <property type="evidence" value="ECO:0007669"/>
    <property type="project" value="UniProtKB-EC"/>
</dbReference>
<keyword evidence="13" id="KW-1185">Reference proteome</keyword>
<dbReference type="InterPro" id="IPR003710">
    <property type="entry name" value="ApbA"/>
</dbReference>
<dbReference type="EC" id="1.1.1.169" evidence="3 9"/>
<evidence type="ECO:0000256" key="7">
    <source>
        <dbReference type="ARBA" id="ARBA00032024"/>
    </source>
</evidence>
<evidence type="ECO:0000256" key="2">
    <source>
        <dbReference type="ARBA" id="ARBA00007870"/>
    </source>
</evidence>
<protein>
    <recommendedName>
        <fullName evidence="4 9">2-dehydropantoate 2-reductase</fullName>
        <ecNumber evidence="3 9">1.1.1.169</ecNumber>
    </recommendedName>
    <alternativeName>
        <fullName evidence="7 9">Ketopantoate reductase</fullName>
    </alternativeName>
</protein>